<evidence type="ECO:0000313" key="1">
    <source>
        <dbReference type="Proteomes" id="UP000790787"/>
    </source>
</evidence>
<keyword evidence="1" id="KW-1185">Reference proteome</keyword>
<evidence type="ECO:0000313" key="2">
    <source>
        <dbReference type="RefSeq" id="XP_075098772.1"/>
    </source>
</evidence>
<dbReference type="RefSeq" id="XP_075098772.1">
    <property type="nucleotide sequence ID" value="XM_075242671.1"/>
</dbReference>
<protein>
    <submittedName>
        <fullName evidence="2">Uncharacterized protein LOC142175693</fullName>
    </submittedName>
</protein>
<reference evidence="1" key="1">
    <citation type="journal article" date="2014" name="Nat. Commun.">
        <title>The tobacco genome sequence and its comparison with those of tomato and potato.</title>
        <authorList>
            <person name="Sierro N."/>
            <person name="Battey J.N."/>
            <person name="Ouadi S."/>
            <person name="Bakaher N."/>
            <person name="Bovet L."/>
            <person name="Willig A."/>
            <person name="Goepfert S."/>
            <person name="Peitsch M.C."/>
            <person name="Ivanov N.V."/>
        </authorList>
    </citation>
    <scope>NUCLEOTIDE SEQUENCE [LARGE SCALE GENOMIC DNA]</scope>
</reference>
<organism evidence="1 2">
    <name type="scientific">Nicotiana tabacum</name>
    <name type="common">Common tobacco</name>
    <dbReference type="NCBI Taxonomy" id="4097"/>
    <lineage>
        <taxon>Eukaryota</taxon>
        <taxon>Viridiplantae</taxon>
        <taxon>Streptophyta</taxon>
        <taxon>Embryophyta</taxon>
        <taxon>Tracheophyta</taxon>
        <taxon>Spermatophyta</taxon>
        <taxon>Magnoliopsida</taxon>
        <taxon>eudicotyledons</taxon>
        <taxon>Gunneridae</taxon>
        <taxon>Pentapetalae</taxon>
        <taxon>asterids</taxon>
        <taxon>lamiids</taxon>
        <taxon>Solanales</taxon>
        <taxon>Solanaceae</taxon>
        <taxon>Nicotianoideae</taxon>
        <taxon>Nicotianeae</taxon>
        <taxon>Nicotiana</taxon>
    </lineage>
</organism>
<reference evidence="2" key="2">
    <citation type="submission" date="2025-08" db="UniProtKB">
        <authorList>
            <consortium name="RefSeq"/>
        </authorList>
    </citation>
    <scope>IDENTIFICATION</scope>
    <source>
        <tissue evidence="2">Leaf</tissue>
    </source>
</reference>
<gene>
    <name evidence="2" type="primary">LOC142175693</name>
</gene>
<dbReference type="Proteomes" id="UP000790787">
    <property type="component" value="Chromosome 22"/>
</dbReference>
<name>A0AC58TNH4_TOBAC</name>
<sequence length="119" mass="13631">MPFDNNIVKSLCKKFDFKQHKFSMYNALANGLAEAFNKKFETVLPLEQQIPSLQIAIQEGLTSEENAQLLLAELEALDEKKLEAQQILECYQARLDSLQQESATTIIPRETWSKLLEDL</sequence>
<accession>A0AC58TNH4</accession>
<proteinExistence type="predicted"/>